<dbReference type="InterPro" id="IPR001806">
    <property type="entry name" value="Small_GTPase"/>
</dbReference>
<keyword evidence="2" id="KW-0342">GTP-binding</keyword>
<dbReference type="AlphaFoldDB" id="A0A078AWR0"/>
<dbReference type="CDD" id="cd00154">
    <property type="entry name" value="Rab"/>
    <property type="match status" value="1"/>
</dbReference>
<dbReference type="Pfam" id="PF00071">
    <property type="entry name" value="Ras"/>
    <property type="match status" value="1"/>
</dbReference>
<dbReference type="InterPro" id="IPR027417">
    <property type="entry name" value="P-loop_NTPase"/>
</dbReference>
<name>A0A078AWR0_STYLE</name>
<dbReference type="PROSITE" id="PS51421">
    <property type="entry name" value="RAS"/>
    <property type="match status" value="1"/>
</dbReference>
<dbReference type="SUPFAM" id="SSF52540">
    <property type="entry name" value="P-loop containing nucleoside triphosphate hydrolases"/>
    <property type="match status" value="1"/>
</dbReference>
<evidence type="ECO:0000256" key="2">
    <source>
        <dbReference type="ARBA" id="ARBA00023134"/>
    </source>
</evidence>
<dbReference type="PROSITE" id="PS51419">
    <property type="entry name" value="RAB"/>
    <property type="match status" value="1"/>
</dbReference>
<keyword evidence="4" id="KW-1185">Reference proteome</keyword>
<protein>
    <submittedName>
        <fullName evidence="3">Rab family gtpase</fullName>
    </submittedName>
</protein>
<dbReference type="PANTHER" id="PTHR47977">
    <property type="entry name" value="RAS-RELATED PROTEIN RAB"/>
    <property type="match status" value="1"/>
</dbReference>
<dbReference type="InParanoid" id="A0A078AWR0"/>
<evidence type="ECO:0000256" key="1">
    <source>
        <dbReference type="ARBA" id="ARBA00022741"/>
    </source>
</evidence>
<dbReference type="PROSITE" id="PS51420">
    <property type="entry name" value="RHO"/>
    <property type="match status" value="1"/>
</dbReference>
<keyword evidence="1" id="KW-0547">Nucleotide-binding</keyword>
<sequence>MDTGKSSILLRFFNNIFLDTYTCTIGVDFKTKTLKVDEKIIKLQIWDTAGQERFKSISQSYYRNSNGCIAVYDITSRSSFDSVEEYIENFLAYSPKDVAQNIILVGNKSDMAEGRRKVSTEEAIALAERLNIAAVFETSAKDNESIDDLFNRAVVNCVDIQRKFASTNDSRNFSSYTSKARSEKIQTQRSFFNLGSRSEKISRFQNQNLVEDSEEESLEQNDASKSSVMLKQQFEKEKCNWGCSQKYPHLYQSNRDQADQQKYQLKGKQFLRKKACC</sequence>
<dbReference type="PRINTS" id="PR00449">
    <property type="entry name" value="RASTRNSFRMNG"/>
</dbReference>
<dbReference type="OrthoDB" id="9989112at2759"/>
<evidence type="ECO:0000313" key="3">
    <source>
        <dbReference type="EMBL" id="CDW85248.1"/>
    </source>
</evidence>
<evidence type="ECO:0000313" key="4">
    <source>
        <dbReference type="Proteomes" id="UP000039865"/>
    </source>
</evidence>
<dbReference type="SMART" id="SM00174">
    <property type="entry name" value="RHO"/>
    <property type="match status" value="1"/>
</dbReference>
<dbReference type="Proteomes" id="UP000039865">
    <property type="component" value="Unassembled WGS sequence"/>
</dbReference>
<dbReference type="SMART" id="SM00175">
    <property type="entry name" value="RAB"/>
    <property type="match status" value="1"/>
</dbReference>
<dbReference type="GO" id="GO:0003924">
    <property type="term" value="F:GTPase activity"/>
    <property type="evidence" value="ECO:0007669"/>
    <property type="project" value="InterPro"/>
</dbReference>
<dbReference type="FunFam" id="3.40.50.300:FF:001329">
    <property type="entry name" value="Small GTP-binding protein, putative"/>
    <property type="match status" value="1"/>
</dbReference>
<accession>A0A078AWR0</accession>
<dbReference type="SMART" id="SM00176">
    <property type="entry name" value="RAN"/>
    <property type="match status" value="1"/>
</dbReference>
<proteinExistence type="predicted"/>
<dbReference type="InterPro" id="IPR050227">
    <property type="entry name" value="Rab"/>
</dbReference>
<reference evidence="3 4" key="1">
    <citation type="submission" date="2014-06" db="EMBL/GenBank/DDBJ databases">
        <authorList>
            <person name="Swart Estienne"/>
        </authorList>
    </citation>
    <scope>NUCLEOTIDE SEQUENCE [LARGE SCALE GENOMIC DNA]</scope>
    <source>
        <strain evidence="3 4">130c</strain>
    </source>
</reference>
<dbReference type="EMBL" id="CCKQ01013568">
    <property type="protein sequence ID" value="CDW85248.1"/>
    <property type="molecule type" value="Genomic_DNA"/>
</dbReference>
<gene>
    <name evidence="3" type="primary">Contig17018.g18126</name>
    <name evidence="3" type="ORF">STYLEM_14322</name>
</gene>
<dbReference type="NCBIfam" id="TIGR00231">
    <property type="entry name" value="small_GTP"/>
    <property type="match status" value="1"/>
</dbReference>
<dbReference type="OMA" id="AKDNESI"/>
<organism evidence="3 4">
    <name type="scientific">Stylonychia lemnae</name>
    <name type="common">Ciliate</name>
    <dbReference type="NCBI Taxonomy" id="5949"/>
    <lineage>
        <taxon>Eukaryota</taxon>
        <taxon>Sar</taxon>
        <taxon>Alveolata</taxon>
        <taxon>Ciliophora</taxon>
        <taxon>Intramacronucleata</taxon>
        <taxon>Spirotrichea</taxon>
        <taxon>Stichotrichia</taxon>
        <taxon>Sporadotrichida</taxon>
        <taxon>Oxytrichidae</taxon>
        <taxon>Stylonychinae</taxon>
        <taxon>Stylonychia</taxon>
    </lineage>
</organism>
<dbReference type="Gene3D" id="3.40.50.300">
    <property type="entry name" value="P-loop containing nucleotide triphosphate hydrolases"/>
    <property type="match status" value="1"/>
</dbReference>
<dbReference type="InterPro" id="IPR005225">
    <property type="entry name" value="Small_GTP-bd"/>
</dbReference>
<dbReference type="SMART" id="SM00173">
    <property type="entry name" value="RAS"/>
    <property type="match status" value="1"/>
</dbReference>
<dbReference type="GO" id="GO:0005525">
    <property type="term" value="F:GTP binding"/>
    <property type="evidence" value="ECO:0007669"/>
    <property type="project" value="UniProtKB-KW"/>
</dbReference>